<feature type="transmembrane region" description="Helical" evidence="3">
    <location>
        <begin position="231"/>
        <end position="252"/>
    </location>
</feature>
<dbReference type="SMART" id="SM00862">
    <property type="entry name" value="Trans_reg_C"/>
    <property type="match status" value="1"/>
</dbReference>
<accession>A0A2V1K199</accession>
<dbReference type="GO" id="GO:0000156">
    <property type="term" value="F:phosphorelay response regulator activity"/>
    <property type="evidence" value="ECO:0007669"/>
    <property type="project" value="TreeGrafter"/>
</dbReference>
<evidence type="ECO:0000256" key="3">
    <source>
        <dbReference type="SAM" id="Phobius"/>
    </source>
</evidence>
<dbReference type="EMBL" id="QETA01000002">
    <property type="protein sequence ID" value="PWF23921.1"/>
    <property type="molecule type" value="Genomic_DNA"/>
</dbReference>
<keyword evidence="6" id="KW-1185">Reference proteome</keyword>
<dbReference type="GO" id="GO:0032993">
    <property type="term" value="C:protein-DNA complex"/>
    <property type="evidence" value="ECO:0007669"/>
    <property type="project" value="TreeGrafter"/>
</dbReference>
<dbReference type="CDD" id="cd00383">
    <property type="entry name" value="trans_reg_C"/>
    <property type="match status" value="1"/>
</dbReference>
<gene>
    <name evidence="5" type="ORF">DD235_06210</name>
</gene>
<sequence length="253" mass="26962">MKSIEVLAVAHKDLLGEVTPAIAAAGITTLHLATGIDSALNKSTTIQPGLALIDTSFSADAVGQLLRVLSQASPRCPIMLLGTPHASADAARHYGRYLRTAQLRAVPAPIDAHYLGLQIIQILEPDLHGRRQIAGMLECGDLRLDMDASVATLENRTAYLTAAEMNLLGMLMRQSGNLVSREQLRAGSLAGDAAPKDRSLDTHMSNLRRKLGLPNGRHAGKPQIRSFRGRGYALVGYCMAMLGMLPALAGAIE</sequence>
<evidence type="ECO:0000313" key="6">
    <source>
        <dbReference type="Proteomes" id="UP000245212"/>
    </source>
</evidence>
<dbReference type="RefSeq" id="WP_109061200.1">
    <property type="nucleotide sequence ID" value="NZ_QETA01000002.1"/>
</dbReference>
<dbReference type="PANTHER" id="PTHR48111:SF38">
    <property type="entry name" value="TWO-COMPONENT RESPONSE REGULATOR"/>
    <property type="match status" value="1"/>
</dbReference>
<keyword evidence="3" id="KW-0472">Membrane</keyword>
<evidence type="ECO:0000313" key="5">
    <source>
        <dbReference type="EMBL" id="PWF23921.1"/>
    </source>
</evidence>
<dbReference type="InterPro" id="IPR001867">
    <property type="entry name" value="OmpR/PhoB-type_DNA-bd"/>
</dbReference>
<name>A0A2V1K199_9BURK</name>
<evidence type="ECO:0000256" key="2">
    <source>
        <dbReference type="PROSITE-ProRule" id="PRU01091"/>
    </source>
</evidence>
<dbReference type="InterPro" id="IPR039420">
    <property type="entry name" value="WalR-like"/>
</dbReference>
<dbReference type="InterPro" id="IPR016032">
    <property type="entry name" value="Sig_transdc_resp-reg_C-effctor"/>
</dbReference>
<dbReference type="GO" id="GO:0006355">
    <property type="term" value="P:regulation of DNA-templated transcription"/>
    <property type="evidence" value="ECO:0007669"/>
    <property type="project" value="InterPro"/>
</dbReference>
<organism evidence="5 6">
    <name type="scientific">Corticimicrobacter populi</name>
    <dbReference type="NCBI Taxonomy" id="2175229"/>
    <lineage>
        <taxon>Bacteria</taxon>
        <taxon>Pseudomonadati</taxon>
        <taxon>Pseudomonadota</taxon>
        <taxon>Betaproteobacteria</taxon>
        <taxon>Burkholderiales</taxon>
        <taxon>Alcaligenaceae</taxon>
        <taxon>Corticimicrobacter</taxon>
    </lineage>
</organism>
<proteinExistence type="predicted"/>
<dbReference type="GO" id="GO:0000976">
    <property type="term" value="F:transcription cis-regulatory region binding"/>
    <property type="evidence" value="ECO:0007669"/>
    <property type="project" value="TreeGrafter"/>
</dbReference>
<dbReference type="SUPFAM" id="SSF46894">
    <property type="entry name" value="C-terminal effector domain of the bipartite response regulators"/>
    <property type="match status" value="1"/>
</dbReference>
<comment type="caution">
    <text evidence="5">The sequence shown here is derived from an EMBL/GenBank/DDBJ whole genome shotgun (WGS) entry which is preliminary data.</text>
</comment>
<dbReference type="AlphaFoldDB" id="A0A2V1K199"/>
<dbReference type="GO" id="GO:0005829">
    <property type="term" value="C:cytosol"/>
    <property type="evidence" value="ECO:0007669"/>
    <property type="project" value="TreeGrafter"/>
</dbReference>
<keyword evidence="3" id="KW-0812">Transmembrane</keyword>
<dbReference type="Gene3D" id="1.10.10.10">
    <property type="entry name" value="Winged helix-like DNA-binding domain superfamily/Winged helix DNA-binding domain"/>
    <property type="match status" value="1"/>
</dbReference>
<evidence type="ECO:0000259" key="4">
    <source>
        <dbReference type="PROSITE" id="PS51755"/>
    </source>
</evidence>
<protein>
    <recommendedName>
        <fullName evidence="4">OmpR/PhoB-type domain-containing protein</fullName>
    </recommendedName>
</protein>
<feature type="DNA-binding region" description="OmpR/PhoB-type" evidence="2">
    <location>
        <begin position="134"/>
        <end position="236"/>
    </location>
</feature>
<feature type="domain" description="OmpR/PhoB-type" evidence="4">
    <location>
        <begin position="134"/>
        <end position="236"/>
    </location>
</feature>
<dbReference type="InterPro" id="IPR036388">
    <property type="entry name" value="WH-like_DNA-bd_sf"/>
</dbReference>
<keyword evidence="3" id="KW-1133">Transmembrane helix</keyword>
<dbReference type="PROSITE" id="PS51755">
    <property type="entry name" value="OMPR_PHOB"/>
    <property type="match status" value="1"/>
</dbReference>
<reference evidence="6" key="1">
    <citation type="submission" date="2018-05" db="EMBL/GenBank/DDBJ databases">
        <authorList>
            <person name="Li Y."/>
        </authorList>
    </citation>
    <scope>NUCLEOTIDE SEQUENCE [LARGE SCALE GENOMIC DNA]</scope>
    <source>
        <strain evidence="6">3d-2-2</strain>
    </source>
</reference>
<evidence type="ECO:0000256" key="1">
    <source>
        <dbReference type="ARBA" id="ARBA00023125"/>
    </source>
</evidence>
<keyword evidence="1 2" id="KW-0238">DNA-binding</keyword>
<dbReference type="PANTHER" id="PTHR48111">
    <property type="entry name" value="REGULATOR OF RPOS"/>
    <property type="match status" value="1"/>
</dbReference>
<dbReference type="Pfam" id="PF00486">
    <property type="entry name" value="Trans_reg_C"/>
    <property type="match status" value="1"/>
</dbReference>
<dbReference type="Proteomes" id="UP000245212">
    <property type="component" value="Unassembled WGS sequence"/>
</dbReference>